<evidence type="ECO:0000313" key="10">
    <source>
        <dbReference type="EMBL" id="MBZ4039121.1"/>
    </source>
</evidence>
<feature type="signal peptide" evidence="8">
    <location>
        <begin position="1"/>
        <end position="18"/>
    </location>
</feature>
<comment type="caution">
    <text evidence="6">Lacks conserved residue(s) required for the propagation of feature annotation.</text>
</comment>
<keyword evidence="8" id="KW-0732">Signal</keyword>
<feature type="transmembrane region" description="Helical" evidence="6">
    <location>
        <begin position="154"/>
        <end position="173"/>
    </location>
</feature>
<dbReference type="SUPFAM" id="SSF82689">
    <property type="entry name" value="Mechanosensitive channel protein MscS (YggB), C-terminal domain"/>
    <property type="match status" value="1"/>
</dbReference>
<evidence type="ECO:0000256" key="1">
    <source>
        <dbReference type="ARBA" id="ARBA00004651"/>
    </source>
</evidence>
<keyword evidence="4 6" id="KW-1133">Transmembrane helix</keyword>
<dbReference type="RefSeq" id="WP_223675380.1">
    <property type="nucleotide sequence ID" value="NZ_JAINZW010000002.1"/>
</dbReference>
<evidence type="ECO:0000256" key="6">
    <source>
        <dbReference type="RuleBase" id="RU369025"/>
    </source>
</evidence>
<comment type="similarity">
    <text evidence="6">Belongs to the MscS (TC 1.A.23) family.</text>
</comment>
<keyword evidence="2" id="KW-1003">Cell membrane</keyword>
<dbReference type="InterPro" id="IPR010920">
    <property type="entry name" value="LSM_dom_sf"/>
</dbReference>
<evidence type="ECO:0000256" key="3">
    <source>
        <dbReference type="ARBA" id="ARBA00022692"/>
    </source>
</evidence>
<dbReference type="InterPro" id="IPR045275">
    <property type="entry name" value="MscS_archaea/bacteria_type"/>
</dbReference>
<evidence type="ECO:0000256" key="7">
    <source>
        <dbReference type="SAM" id="MobiDB-lite"/>
    </source>
</evidence>
<feature type="transmembrane region" description="Helical" evidence="6">
    <location>
        <begin position="218"/>
        <end position="236"/>
    </location>
</feature>
<dbReference type="Proteomes" id="UP001430954">
    <property type="component" value="Unassembled WGS sequence"/>
</dbReference>
<keyword evidence="3 6" id="KW-0812">Transmembrane</keyword>
<reference evidence="10 11" key="1">
    <citation type="submission" date="2021-09" db="EMBL/GenBank/DDBJ databases">
        <title>Lysobacter sp. 13A isolated from the river sediment.</title>
        <authorList>
            <person name="Liu H."/>
            <person name="Li S."/>
            <person name="Mao S."/>
        </authorList>
    </citation>
    <scope>NUCLEOTIDE SEQUENCE [LARGE SCALE GENOMIC DNA]</scope>
    <source>
        <strain evidence="10 11">13A</strain>
    </source>
</reference>
<dbReference type="SUPFAM" id="SSF50182">
    <property type="entry name" value="Sm-like ribonucleoproteins"/>
    <property type="match status" value="1"/>
</dbReference>
<evidence type="ECO:0000256" key="8">
    <source>
        <dbReference type="SAM" id="SignalP"/>
    </source>
</evidence>
<comment type="subunit">
    <text evidence="6">Homoheptamer.</text>
</comment>
<accession>A0ABS7T5J1</accession>
<dbReference type="InterPro" id="IPR023408">
    <property type="entry name" value="MscS_beta-dom_sf"/>
</dbReference>
<feature type="compositionally biased region" description="Low complexity" evidence="7">
    <location>
        <begin position="26"/>
        <end position="39"/>
    </location>
</feature>
<dbReference type="InterPro" id="IPR011066">
    <property type="entry name" value="MscS_channel_C_sf"/>
</dbReference>
<protein>
    <recommendedName>
        <fullName evidence="6">Small-conductance mechanosensitive channel</fullName>
    </recommendedName>
</protein>
<dbReference type="PANTHER" id="PTHR30221:SF18">
    <property type="entry name" value="SLL0590 PROTEIN"/>
    <property type="match status" value="1"/>
</dbReference>
<evidence type="ECO:0000256" key="2">
    <source>
        <dbReference type="ARBA" id="ARBA00022475"/>
    </source>
</evidence>
<dbReference type="PANTHER" id="PTHR30221">
    <property type="entry name" value="SMALL-CONDUCTANCE MECHANOSENSITIVE CHANNEL"/>
    <property type="match status" value="1"/>
</dbReference>
<keyword evidence="6" id="KW-0407">Ion channel</keyword>
<dbReference type="InterPro" id="IPR006685">
    <property type="entry name" value="MscS_channel_2nd"/>
</dbReference>
<name>A0ABS7T5J1_9GAMM</name>
<organism evidence="10 11">
    <name type="scientific">Novilysobacter selenitireducens</name>
    <dbReference type="NCBI Taxonomy" id="2872639"/>
    <lineage>
        <taxon>Bacteria</taxon>
        <taxon>Pseudomonadati</taxon>
        <taxon>Pseudomonadota</taxon>
        <taxon>Gammaproteobacteria</taxon>
        <taxon>Lysobacterales</taxon>
        <taxon>Lysobacteraceae</taxon>
        <taxon>Novilysobacter</taxon>
    </lineage>
</organism>
<keyword evidence="6" id="KW-0406">Ion transport</keyword>
<evidence type="ECO:0000256" key="5">
    <source>
        <dbReference type="ARBA" id="ARBA00023136"/>
    </source>
</evidence>
<dbReference type="Gene3D" id="2.30.30.60">
    <property type="match status" value="1"/>
</dbReference>
<proteinExistence type="inferred from homology"/>
<keyword evidence="5 6" id="KW-0472">Membrane</keyword>
<feature type="transmembrane region" description="Helical" evidence="6">
    <location>
        <begin position="342"/>
        <end position="368"/>
    </location>
</feature>
<sequence>MALLACLLASTTPSIAAASPSPPSATAPANAPPETSAAPADAFGPAYPAVWANRTIAVFREPLAGVAPAERARRAEAVLADLDDADLREPVTVRRIRYDERWVSTVWVGDRLALALAPGDVSVEGRSQALEVADAVRRLESALAAVHAQRRPTVIARGVGITLLTIAVAWLLVRLAGRGTQALQAGLEKRFRQREQSGGRWGEYALPLMSRLVGVARWVLYLFIAYTGVVVVLEAFPLTQPLSRMFAEFFVVRLHQFSRAAVGALPDIGTIVLILLLTRAVVDGAGMFFDNVHRGRLRAPFVYPETAAATKRLVSIVIWGLGIAFAYPYIPGSSSDAFKGLSVVFGLMLTLGSAGVVTQLMSGLVVVYSRALRRGDLVEVDGREAIVLEVNALATKLANLNRQEFTVPNAVLTTQTVRNYTRLAETGPIFLSVAVTIGYDAPWRQVHALLTGAVAATEGFDADPPPYVLQRALDDFYVRYELFASLHQPLRNLPHKPHLLSQLHANIQDAFNAAGVQIMSPHFEAQPEAPVLGAPAGPPPGSDRA</sequence>
<comment type="caution">
    <text evidence="10">The sequence shown here is derived from an EMBL/GenBank/DDBJ whole genome shotgun (WGS) entry which is preliminary data.</text>
</comment>
<dbReference type="EMBL" id="JAINZW010000002">
    <property type="protein sequence ID" value="MBZ4039121.1"/>
    <property type="molecule type" value="Genomic_DNA"/>
</dbReference>
<evidence type="ECO:0000256" key="4">
    <source>
        <dbReference type="ARBA" id="ARBA00022989"/>
    </source>
</evidence>
<keyword evidence="6" id="KW-0997">Cell inner membrane</keyword>
<gene>
    <name evidence="10" type="ORF">K6753_06190</name>
</gene>
<keyword evidence="11" id="KW-1185">Reference proteome</keyword>
<feature type="region of interest" description="Disordered" evidence="7">
    <location>
        <begin position="14"/>
        <end position="39"/>
    </location>
</feature>
<comment type="function">
    <text evidence="6">Mechanosensitive channel that participates in the regulation of osmotic pressure changes within the cell, opening in response to stretch forces in the membrane lipid bilayer, without the need for other proteins. Contributes to normal resistance to hypoosmotic shock. Forms an ion channel of 1.0 nanosiemens conductance with a slight preference for anions.</text>
</comment>
<evidence type="ECO:0000259" key="9">
    <source>
        <dbReference type="Pfam" id="PF00924"/>
    </source>
</evidence>
<feature type="domain" description="Mechanosensitive ion channel MscS" evidence="9">
    <location>
        <begin position="356"/>
        <end position="422"/>
    </location>
</feature>
<keyword evidence="6" id="KW-0813">Transport</keyword>
<feature type="transmembrane region" description="Helical" evidence="6">
    <location>
        <begin position="268"/>
        <end position="292"/>
    </location>
</feature>
<dbReference type="Gene3D" id="3.30.70.100">
    <property type="match status" value="1"/>
</dbReference>
<feature type="transmembrane region" description="Helical" evidence="6">
    <location>
        <begin position="313"/>
        <end position="330"/>
    </location>
</feature>
<comment type="subcellular location">
    <subcellularLocation>
        <location evidence="6">Cell inner membrane</location>
        <topology evidence="6">Multi-pass membrane protein</topology>
    </subcellularLocation>
    <subcellularLocation>
        <location evidence="1">Cell membrane</location>
        <topology evidence="1">Multi-pass membrane protein</topology>
    </subcellularLocation>
</comment>
<evidence type="ECO:0000313" key="11">
    <source>
        <dbReference type="Proteomes" id="UP001430954"/>
    </source>
</evidence>
<dbReference type="Pfam" id="PF00924">
    <property type="entry name" value="MS_channel_2nd"/>
    <property type="match status" value="1"/>
</dbReference>
<feature type="chain" id="PRO_5047095275" description="Small-conductance mechanosensitive channel" evidence="8">
    <location>
        <begin position="19"/>
        <end position="545"/>
    </location>
</feature>